<proteinExistence type="predicted"/>
<protein>
    <submittedName>
        <fullName evidence="4">TetR family transcriptional regulator</fullName>
    </submittedName>
</protein>
<reference evidence="4" key="1">
    <citation type="journal article" date="2014" name="Int. J. Syst. Evol. Microbiol.">
        <title>Complete genome sequence of Corynebacterium casei LMG S-19264T (=DSM 44701T), isolated from a smear-ripened cheese.</title>
        <authorList>
            <consortium name="US DOE Joint Genome Institute (JGI-PGF)"/>
            <person name="Walter F."/>
            <person name="Albersmeier A."/>
            <person name="Kalinowski J."/>
            <person name="Ruckert C."/>
        </authorList>
    </citation>
    <scope>NUCLEOTIDE SEQUENCE</scope>
    <source>
        <strain evidence="4">CGMCC 1.15320</strain>
    </source>
</reference>
<keyword evidence="5" id="KW-1185">Reference proteome</keyword>
<evidence type="ECO:0000256" key="1">
    <source>
        <dbReference type="ARBA" id="ARBA00023125"/>
    </source>
</evidence>
<dbReference type="GO" id="GO:0000976">
    <property type="term" value="F:transcription cis-regulatory region binding"/>
    <property type="evidence" value="ECO:0007669"/>
    <property type="project" value="TreeGrafter"/>
</dbReference>
<sequence length="224" mass="25547">MPAGTMADRSEKHRNLTREDWIRVARLFLVDAGVASVKIEALAQAIGATRGSFYWHFADHAALLDALLDQWEHINTEPFRRAFANAEGSPQEQLLRFALVWLGEEFDPNFDSAVRDWGRNSPNVAEAVRRVDDERIDMLYSLFCRAGYDETESLVRARTLYYHQVGYFALKISQTREERLKLLPVYFRVLTGFPIPPNTAEIIRQFPDSNPGDNAACKARNGGR</sequence>
<dbReference type="EMBL" id="BMIF01000019">
    <property type="protein sequence ID" value="GGA81017.1"/>
    <property type="molecule type" value="Genomic_DNA"/>
</dbReference>
<dbReference type="InterPro" id="IPR009057">
    <property type="entry name" value="Homeodomain-like_sf"/>
</dbReference>
<dbReference type="SUPFAM" id="SSF46689">
    <property type="entry name" value="Homeodomain-like"/>
    <property type="match status" value="1"/>
</dbReference>
<dbReference type="PROSITE" id="PS50977">
    <property type="entry name" value="HTH_TETR_2"/>
    <property type="match status" value="1"/>
</dbReference>
<dbReference type="GO" id="GO:0003700">
    <property type="term" value="F:DNA-binding transcription factor activity"/>
    <property type="evidence" value="ECO:0007669"/>
    <property type="project" value="TreeGrafter"/>
</dbReference>
<dbReference type="InterPro" id="IPR050109">
    <property type="entry name" value="HTH-type_TetR-like_transc_reg"/>
</dbReference>
<feature type="domain" description="HTH tetR-type" evidence="3">
    <location>
        <begin position="15"/>
        <end position="75"/>
    </location>
</feature>
<evidence type="ECO:0000313" key="4">
    <source>
        <dbReference type="EMBL" id="GGA81017.1"/>
    </source>
</evidence>
<dbReference type="Proteomes" id="UP000636264">
    <property type="component" value="Unassembled WGS sequence"/>
</dbReference>
<accession>A0A916WAD8</accession>
<dbReference type="InterPro" id="IPR001647">
    <property type="entry name" value="HTH_TetR"/>
</dbReference>
<comment type="caution">
    <text evidence="4">The sequence shown here is derived from an EMBL/GenBank/DDBJ whole genome shotgun (WGS) entry which is preliminary data.</text>
</comment>
<reference evidence="4" key="2">
    <citation type="submission" date="2020-09" db="EMBL/GenBank/DDBJ databases">
        <authorList>
            <person name="Sun Q."/>
            <person name="Zhou Y."/>
        </authorList>
    </citation>
    <scope>NUCLEOTIDE SEQUENCE</scope>
    <source>
        <strain evidence="4">CGMCC 1.15320</strain>
    </source>
</reference>
<dbReference type="PANTHER" id="PTHR30055">
    <property type="entry name" value="HTH-TYPE TRANSCRIPTIONAL REGULATOR RUTR"/>
    <property type="match status" value="1"/>
</dbReference>
<name>A0A916WAD8_9HYPH</name>
<dbReference type="Pfam" id="PF00440">
    <property type="entry name" value="TetR_N"/>
    <property type="match status" value="1"/>
</dbReference>
<dbReference type="AlphaFoldDB" id="A0A916WAD8"/>
<evidence type="ECO:0000259" key="3">
    <source>
        <dbReference type="PROSITE" id="PS50977"/>
    </source>
</evidence>
<dbReference type="PANTHER" id="PTHR30055:SF239">
    <property type="entry name" value="TRANSCRIPTIONAL REGULATORY PROTEIN"/>
    <property type="match status" value="1"/>
</dbReference>
<gene>
    <name evidence="4" type="ORF">GCM10011385_39080</name>
</gene>
<keyword evidence="1 2" id="KW-0238">DNA-binding</keyword>
<feature type="DNA-binding region" description="H-T-H motif" evidence="2">
    <location>
        <begin position="38"/>
        <end position="57"/>
    </location>
</feature>
<evidence type="ECO:0000313" key="5">
    <source>
        <dbReference type="Proteomes" id="UP000636264"/>
    </source>
</evidence>
<dbReference type="Gene3D" id="1.10.357.10">
    <property type="entry name" value="Tetracycline Repressor, domain 2"/>
    <property type="match status" value="1"/>
</dbReference>
<evidence type="ECO:0000256" key="2">
    <source>
        <dbReference type="PROSITE-ProRule" id="PRU00335"/>
    </source>
</evidence>
<organism evidence="4 5">
    <name type="scientific">Nitratireductor aestuarii</name>
    <dbReference type="NCBI Taxonomy" id="1735103"/>
    <lineage>
        <taxon>Bacteria</taxon>
        <taxon>Pseudomonadati</taxon>
        <taxon>Pseudomonadota</taxon>
        <taxon>Alphaproteobacteria</taxon>
        <taxon>Hyphomicrobiales</taxon>
        <taxon>Phyllobacteriaceae</taxon>
        <taxon>Nitratireductor</taxon>
    </lineage>
</organism>